<dbReference type="PANTHER" id="PTHR43422:SF3">
    <property type="entry name" value="THIAMINE THIAZOLE SYNTHASE"/>
    <property type="match status" value="1"/>
</dbReference>
<evidence type="ECO:0000313" key="2">
    <source>
        <dbReference type="Proteomes" id="UP001501598"/>
    </source>
</evidence>
<dbReference type="RefSeq" id="WP_345424203.1">
    <property type="nucleotide sequence ID" value="NZ_BAABGT010000083.1"/>
</dbReference>
<gene>
    <name evidence="1" type="ORF">GCM10023175_52930</name>
</gene>
<reference evidence="2" key="1">
    <citation type="journal article" date="2019" name="Int. J. Syst. Evol. Microbiol.">
        <title>The Global Catalogue of Microorganisms (GCM) 10K type strain sequencing project: providing services to taxonomists for standard genome sequencing and annotation.</title>
        <authorList>
            <consortium name="The Broad Institute Genomics Platform"/>
            <consortium name="The Broad Institute Genome Sequencing Center for Infectious Disease"/>
            <person name="Wu L."/>
            <person name="Ma J."/>
        </authorList>
    </citation>
    <scope>NUCLEOTIDE SEQUENCE [LARGE SCALE GENOMIC DNA]</scope>
    <source>
        <strain evidence="2">JCM 17906</strain>
    </source>
</reference>
<proteinExistence type="predicted"/>
<accession>A0ABP8S048</accession>
<dbReference type="EMBL" id="BAABGT010000083">
    <property type="protein sequence ID" value="GAA4554615.1"/>
    <property type="molecule type" value="Genomic_DNA"/>
</dbReference>
<evidence type="ECO:0008006" key="3">
    <source>
        <dbReference type="Google" id="ProtNLM"/>
    </source>
</evidence>
<keyword evidence="2" id="KW-1185">Reference proteome</keyword>
<dbReference type="InterPro" id="IPR036188">
    <property type="entry name" value="FAD/NAD-bd_sf"/>
</dbReference>
<sequence>MNRIVIVGGSIAGSLAAAAASRHADEVVVLERDELPNEPVVRRGVPHGGQFHALLARGLAAIETLVPGFEQDALAAGCHRICVTRDIANHKRYGWAARPDSDITNILASRPMIEHLVRARVRALPGVVFREGVRVEGLVAGDNGHIAGVRTEGGVIAADLVVDASGRSSATPQWLVELGHPAPEETEVDARWGYASCQARRPPGVHFGFEALSALPLGVTASGTPRTRGVAMWRQEGDDRWIVTAVGSAGDHPPSDAEGFRAFLASLPYPEVATTLDALELELPARVWRRTVNRMRHYDHLSAPPAGLVVLGDAVAAFNPVYGQGMTVAALEALDLRAELEAHAAHGGPAAEHLPRCFHERVARTVGYCWELSTGADYRVEGVIGAGPPPDAVERRAFMDRVEGLSSEDPAVLVQLLETTQLIRTPEWLAEPGLRTRVRQDWDRLGRLVDAPA</sequence>
<organism evidence="1 2">
    <name type="scientific">Pseudonocardia xishanensis</name>
    <dbReference type="NCBI Taxonomy" id="630995"/>
    <lineage>
        <taxon>Bacteria</taxon>
        <taxon>Bacillati</taxon>
        <taxon>Actinomycetota</taxon>
        <taxon>Actinomycetes</taxon>
        <taxon>Pseudonocardiales</taxon>
        <taxon>Pseudonocardiaceae</taxon>
        <taxon>Pseudonocardia</taxon>
    </lineage>
</organism>
<dbReference type="Gene3D" id="3.50.50.60">
    <property type="entry name" value="FAD/NAD(P)-binding domain"/>
    <property type="match status" value="1"/>
</dbReference>
<dbReference type="PANTHER" id="PTHR43422">
    <property type="entry name" value="THIAMINE THIAZOLE SYNTHASE"/>
    <property type="match status" value="1"/>
</dbReference>
<evidence type="ECO:0000313" key="1">
    <source>
        <dbReference type="EMBL" id="GAA4554615.1"/>
    </source>
</evidence>
<name>A0ABP8S048_9PSEU</name>
<comment type="caution">
    <text evidence="1">The sequence shown here is derived from an EMBL/GenBank/DDBJ whole genome shotgun (WGS) entry which is preliminary data.</text>
</comment>
<dbReference type="Proteomes" id="UP001501598">
    <property type="component" value="Unassembled WGS sequence"/>
</dbReference>
<dbReference type="SUPFAM" id="SSF51905">
    <property type="entry name" value="FAD/NAD(P)-binding domain"/>
    <property type="match status" value="1"/>
</dbReference>
<protein>
    <recommendedName>
        <fullName evidence="3">2-polyprenyl-6-methoxyphenol hydroxylase-like FAD-dependent oxidoreductase</fullName>
    </recommendedName>
</protein>